<gene>
    <name evidence="5" type="ORF">FSB76_31630</name>
</gene>
<dbReference type="Gene3D" id="3.40.1190.20">
    <property type="match status" value="1"/>
</dbReference>
<dbReference type="Proteomes" id="UP000321362">
    <property type="component" value="Chromosome"/>
</dbReference>
<evidence type="ECO:0000256" key="3">
    <source>
        <dbReference type="ARBA" id="ARBA00022777"/>
    </source>
</evidence>
<dbReference type="GO" id="GO:0016301">
    <property type="term" value="F:kinase activity"/>
    <property type="evidence" value="ECO:0007669"/>
    <property type="project" value="UniProtKB-KW"/>
</dbReference>
<dbReference type="SUPFAM" id="SSF53613">
    <property type="entry name" value="Ribokinase-like"/>
    <property type="match status" value="1"/>
</dbReference>
<dbReference type="PANTHER" id="PTHR43085:SF57">
    <property type="entry name" value="CARBOHYDRATE KINASE PFKB DOMAIN-CONTAINING PROTEIN"/>
    <property type="match status" value="1"/>
</dbReference>
<accession>A0A5B8WEM2</accession>
<dbReference type="CDD" id="cd01166">
    <property type="entry name" value="KdgK"/>
    <property type="match status" value="1"/>
</dbReference>
<dbReference type="PANTHER" id="PTHR43085">
    <property type="entry name" value="HEXOKINASE FAMILY MEMBER"/>
    <property type="match status" value="1"/>
</dbReference>
<dbReference type="EMBL" id="CP042437">
    <property type="protein sequence ID" value="QEC80288.1"/>
    <property type="molecule type" value="Genomic_DNA"/>
</dbReference>
<dbReference type="InterPro" id="IPR029056">
    <property type="entry name" value="Ribokinase-like"/>
</dbReference>
<keyword evidence="6" id="KW-1185">Reference proteome</keyword>
<sequence>MSTPFEITASKGRILSFGELLLRICPDAGGQWLNDNQLPFFIGGAELNVAGALALWQLPSAYFTALPNNAMSAQIIDYLEAKKVDTSSVYKHGDRIGLYYLTRGKDIKNNALIYDRAWSAFAMLKPGQVNWDEVLDGVTWFHFSAICPAISQDVADVCLEVLEAASAKGITISVDLNYRSRLWKYGKQPVDIMPQLVKYADLVMGNVWAAELMLDIPVAPDIHESGQKSIYLKEALKTSETIMAQYPKCKAVANTFRFDAGEGINYYTALYTGDKLYNSSQYETDKVVDKVGSGDCFMAGLIYGFYNNLGPQQTLQFATAAAYTKLFIEGDATTKTVEEITNVAFSAK</sequence>
<evidence type="ECO:0000313" key="6">
    <source>
        <dbReference type="Proteomes" id="UP000321362"/>
    </source>
</evidence>
<dbReference type="Pfam" id="PF00294">
    <property type="entry name" value="PfkB"/>
    <property type="match status" value="1"/>
</dbReference>
<name>A0A5B8WEM2_9SPHI</name>
<protein>
    <submittedName>
        <fullName evidence="5">Sugar kinase</fullName>
    </submittedName>
</protein>
<reference evidence="5 6" key="1">
    <citation type="journal article" date="2013" name="J. Microbiol.">
        <title>Mucilaginibacter ginsenosidivorax sp. nov., with ginsenoside converting activity isolated from sediment.</title>
        <authorList>
            <person name="Kim J.K."/>
            <person name="Choi T.E."/>
            <person name="Liu Q.M."/>
            <person name="Park H.Y."/>
            <person name="Yi T.H."/>
            <person name="Yoon M.H."/>
            <person name="Kim S.C."/>
            <person name="Im W.T."/>
        </authorList>
    </citation>
    <scope>NUCLEOTIDE SEQUENCE [LARGE SCALE GENOMIC DNA]</scope>
    <source>
        <strain evidence="5 6">KHI28</strain>
    </source>
</reference>
<dbReference type="OrthoDB" id="9813569at2"/>
<feature type="domain" description="Carbohydrate kinase PfkB" evidence="4">
    <location>
        <begin position="33"/>
        <end position="325"/>
    </location>
</feature>
<evidence type="ECO:0000256" key="1">
    <source>
        <dbReference type="ARBA" id="ARBA00010688"/>
    </source>
</evidence>
<keyword evidence="3 5" id="KW-0418">Kinase</keyword>
<dbReference type="RefSeq" id="WP_147060698.1">
    <property type="nucleotide sequence ID" value="NZ_CP042437.1"/>
</dbReference>
<evidence type="ECO:0000259" key="4">
    <source>
        <dbReference type="Pfam" id="PF00294"/>
    </source>
</evidence>
<dbReference type="KEGG" id="mgk:FSB76_31630"/>
<comment type="similarity">
    <text evidence="1">Belongs to the carbohydrate kinase PfkB family.</text>
</comment>
<dbReference type="InterPro" id="IPR050306">
    <property type="entry name" value="PfkB_Carbo_kinase"/>
</dbReference>
<proteinExistence type="inferred from homology"/>
<keyword evidence="2" id="KW-0808">Transferase</keyword>
<evidence type="ECO:0000313" key="5">
    <source>
        <dbReference type="EMBL" id="QEC80288.1"/>
    </source>
</evidence>
<dbReference type="AlphaFoldDB" id="A0A5B8WEM2"/>
<organism evidence="5 6">
    <name type="scientific">Mucilaginibacter ginsenosidivorax</name>
    <dbReference type="NCBI Taxonomy" id="862126"/>
    <lineage>
        <taxon>Bacteria</taxon>
        <taxon>Pseudomonadati</taxon>
        <taxon>Bacteroidota</taxon>
        <taxon>Sphingobacteriia</taxon>
        <taxon>Sphingobacteriales</taxon>
        <taxon>Sphingobacteriaceae</taxon>
        <taxon>Mucilaginibacter</taxon>
    </lineage>
</organism>
<evidence type="ECO:0000256" key="2">
    <source>
        <dbReference type="ARBA" id="ARBA00022679"/>
    </source>
</evidence>
<dbReference type="InterPro" id="IPR011611">
    <property type="entry name" value="PfkB_dom"/>
</dbReference>